<dbReference type="InterPro" id="IPR015793">
    <property type="entry name" value="Pyrv_Knase_brl"/>
</dbReference>
<dbReference type="GO" id="GO:0005524">
    <property type="term" value="F:ATP binding"/>
    <property type="evidence" value="ECO:0007669"/>
    <property type="project" value="UniProtKB-KW"/>
</dbReference>
<keyword evidence="6 15" id="KW-0808">Transferase</keyword>
<evidence type="ECO:0000256" key="13">
    <source>
        <dbReference type="ARBA" id="ARBA00023317"/>
    </source>
</evidence>
<dbReference type="InterPro" id="IPR015795">
    <property type="entry name" value="Pyrv_Knase_C"/>
</dbReference>
<reference evidence="18" key="1">
    <citation type="submission" date="2021-01" db="EMBL/GenBank/DDBJ databases">
        <authorList>
            <person name="Corre E."/>
            <person name="Pelletier E."/>
            <person name="Niang G."/>
            <person name="Scheremetjew M."/>
            <person name="Finn R."/>
            <person name="Kale V."/>
            <person name="Holt S."/>
            <person name="Cochrane G."/>
            <person name="Meng A."/>
            <person name="Brown T."/>
            <person name="Cohen L."/>
        </authorList>
    </citation>
    <scope>NUCLEOTIDE SEQUENCE</scope>
    <source>
        <strain evidence="18">CCMP441</strain>
    </source>
</reference>
<evidence type="ECO:0000256" key="2">
    <source>
        <dbReference type="ARBA" id="ARBA00001958"/>
    </source>
</evidence>
<evidence type="ECO:0000259" key="17">
    <source>
        <dbReference type="Pfam" id="PF02887"/>
    </source>
</evidence>
<protein>
    <recommendedName>
        <fullName evidence="5 15">Pyruvate kinase</fullName>
        <ecNumber evidence="5 15">2.7.1.40</ecNumber>
    </recommendedName>
</protein>
<evidence type="ECO:0000256" key="14">
    <source>
        <dbReference type="ARBA" id="ARBA00048152"/>
    </source>
</evidence>
<feature type="domain" description="Pyruvate kinase barrel" evidence="16">
    <location>
        <begin position="11"/>
        <end position="338"/>
    </location>
</feature>
<dbReference type="UniPathway" id="UPA00109">
    <property type="reaction ID" value="UER00188"/>
</dbReference>
<dbReference type="InterPro" id="IPR001697">
    <property type="entry name" value="Pyr_Knase"/>
</dbReference>
<dbReference type="PRINTS" id="PR01050">
    <property type="entry name" value="PYRUVTKNASE"/>
</dbReference>
<name>A0A6U4MLX5_HEMAN</name>
<dbReference type="InterPro" id="IPR015813">
    <property type="entry name" value="Pyrv/PenolPyrv_kinase-like_dom"/>
</dbReference>
<dbReference type="SUPFAM" id="SSF51621">
    <property type="entry name" value="Phosphoenolpyruvate/pyruvate domain"/>
    <property type="match status" value="1"/>
</dbReference>
<dbReference type="Pfam" id="PF02887">
    <property type="entry name" value="PK_C"/>
    <property type="match status" value="1"/>
</dbReference>
<dbReference type="FunFam" id="3.20.20.60:FF:000001">
    <property type="entry name" value="Pyruvate kinase"/>
    <property type="match status" value="1"/>
</dbReference>
<dbReference type="GO" id="GO:0016301">
    <property type="term" value="F:kinase activity"/>
    <property type="evidence" value="ECO:0007669"/>
    <property type="project" value="UniProtKB-KW"/>
</dbReference>
<keyword evidence="13" id="KW-0670">Pyruvate</keyword>
<comment type="cofactor">
    <cofactor evidence="1">
        <name>Mg(2+)</name>
        <dbReference type="ChEBI" id="CHEBI:18420"/>
    </cofactor>
</comment>
<evidence type="ECO:0000256" key="9">
    <source>
        <dbReference type="ARBA" id="ARBA00022777"/>
    </source>
</evidence>
<dbReference type="Gene3D" id="3.20.20.60">
    <property type="entry name" value="Phosphoenolpyruvate-binding domains"/>
    <property type="match status" value="1"/>
</dbReference>
<dbReference type="InterPro" id="IPR011037">
    <property type="entry name" value="Pyrv_Knase-like_insert_dom_sf"/>
</dbReference>
<gene>
    <name evidence="18" type="ORF">HAND1043_LOCUS6483</name>
</gene>
<evidence type="ECO:0000256" key="10">
    <source>
        <dbReference type="ARBA" id="ARBA00022840"/>
    </source>
</evidence>
<evidence type="ECO:0000313" key="18">
    <source>
        <dbReference type="EMBL" id="CAD8739991.1"/>
    </source>
</evidence>
<feature type="domain" description="Pyruvate kinase C-terminal" evidence="17">
    <location>
        <begin position="375"/>
        <end position="488"/>
    </location>
</feature>
<dbReference type="Gene3D" id="3.40.1380.20">
    <property type="entry name" value="Pyruvate kinase, C-terminal domain"/>
    <property type="match status" value="1"/>
</dbReference>
<evidence type="ECO:0000256" key="1">
    <source>
        <dbReference type="ARBA" id="ARBA00001946"/>
    </source>
</evidence>
<keyword evidence="10" id="KW-0067">ATP-binding</keyword>
<organism evidence="18">
    <name type="scientific">Hemiselmis andersenii</name>
    <name type="common">Cryptophyte alga</name>
    <dbReference type="NCBI Taxonomy" id="464988"/>
    <lineage>
        <taxon>Eukaryota</taxon>
        <taxon>Cryptophyceae</taxon>
        <taxon>Cryptomonadales</taxon>
        <taxon>Hemiselmidaceae</taxon>
        <taxon>Hemiselmis</taxon>
    </lineage>
</organism>
<evidence type="ECO:0000256" key="12">
    <source>
        <dbReference type="ARBA" id="ARBA00023152"/>
    </source>
</evidence>
<dbReference type="GO" id="GO:0004743">
    <property type="term" value="F:pyruvate kinase activity"/>
    <property type="evidence" value="ECO:0007669"/>
    <property type="project" value="UniProtKB-EC"/>
</dbReference>
<sequence>MAPKNINEWIKTKIVCTIGPVTQSPEMLKKLYEAGMRCCRLNFSHGTHEYHAQTISNIRAAMSGTPNVCAIMLDTKGPEIRSGKLAGGVDVQLVQGSQFTLKHIEDDPKGLENKGDATWVCQDYARLAQKISVGKQICIDDGLISLTVTAINGNDVVCTVNNTAMLGETKGINLPGTEVDLPAITPKDKEDLIFGVQQGVDLIAASFVRKADDVKEIRKVLGLPGRGIMIFSKIESQEGLDNFDEILEVSDGIMVARGDLGIEIPIQKVYMAQKMIIKKCNAVGKPVITATQMLESMVVNPRPTRAEVTDVANAVCQGTDCVMLSGETAKGKWPIECVAMMAEIVLQAEVSLNPIDEYNSARLAQVNRGKPTVAESVSSSVVSTATDLTAKLLCVLSHTGATARSIAKYKPTQPCVCITPSDQTARQLCMTRGVFPRIVGSMIGSDQILNHNVTKFVEEGLIKEGEVVICSHGDTHSSPGSTSVMKVIVSKSR</sequence>
<evidence type="ECO:0000259" key="16">
    <source>
        <dbReference type="Pfam" id="PF00224"/>
    </source>
</evidence>
<dbReference type="GO" id="GO:0030955">
    <property type="term" value="F:potassium ion binding"/>
    <property type="evidence" value="ECO:0007669"/>
    <property type="project" value="InterPro"/>
</dbReference>
<keyword evidence="11 15" id="KW-0460">Magnesium</keyword>
<dbReference type="InterPro" id="IPR040442">
    <property type="entry name" value="Pyrv_kinase-like_dom_sf"/>
</dbReference>
<dbReference type="AlphaFoldDB" id="A0A6U4MLX5"/>
<dbReference type="SUPFAM" id="SSF52935">
    <property type="entry name" value="PK C-terminal domain-like"/>
    <property type="match status" value="1"/>
</dbReference>
<dbReference type="EC" id="2.7.1.40" evidence="5 15"/>
<keyword evidence="7" id="KW-0479">Metal-binding</keyword>
<dbReference type="GO" id="GO:0000287">
    <property type="term" value="F:magnesium ion binding"/>
    <property type="evidence" value="ECO:0007669"/>
    <property type="project" value="InterPro"/>
</dbReference>
<dbReference type="NCBIfam" id="NF004978">
    <property type="entry name" value="PRK06354.1"/>
    <property type="match status" value="1"/>
</dbReference>
<dbReference type="GO" id="GO:0006950">
    <property type="term" value="P:response to stress"/>
    <property type="evidence" value="ECO:0007669"/>
    <property type="project" value="UniProtKB-ARBA"/>
</dbReference>
<dbReference type="EMBL" id="HBFK01010877">
    <property type="protein sequence ID" value="CAD8739991.1"/>
    <property type="molecule type" value="Transcribed_RNA"/>
</dbReference>
<evidence type="ECO:0000256" key="11">
    <source>
        <dbReference type="ARBA" id="ARBA00022842"/>
    </source>
</evidence>
<evidence type="ECO:0000256" key="5">
    <source>
        <dbReference type="ARBA" id="ARBA00012142"/>
    </source>
</evidence>
<dbReference type="InterPro" id="IPR036918">
    <property type="entry name" value="Pyrv_Knase_C_sf"/>
</dbReference>
<evidence type="ECO:0000256" key="6">
    <source>
        <dbReference type="ARBA" id="ARBA00022679"/>
    </source>
</evidence>
<dbReference type="Pfam" id="PF00224">
    <property type="entry name" value="PK"/>
    <property type="match status" value="1"/>
</dbReference>
<dbReference type="SUPFAM" id="SSF50800">
    <property type="entry name" value="PK beta-barrel domain-like"/>
    <property type="match status" value="1"/>
</dbReference>
<dbReference type="NCBIfam" id="TIGR01064">
    <property type="entry name" value="pyruv_kin"/>
    <property type="match status" value="1"/>
</dbReference>
<evidence type="ECO:0000256" key="15">
    <source>
        <dbReference type="RuleBase" id="RU000504"/>
    </source>
</evidence>
<comment type="cofactor">
    <cofactor evidence="2">
        <name>K(+)</name>
        <dbReference type="ChEBI" id="CHEBI:29103"/>
    </cofactor>
</comment>
<keyword evidence="12 15" id="KW-0324">Glycolysis</keyword>
<dbReference type="FunFam" id="2.40.33.10:FF:000001">
    <property type="entry name" value="Pyruvate kinase"/>
    <property type="match status" value="1"/>
</dbReference>
<dbReference type="Gene3D" id="2.40.33.10">
    <property type="entry name" value="PK beta-barrel domain-like"/>
    <property type="match status" value="1"/>
</dbReference>
<dbReference type="PANTHER" id="PTHR11817">
    <property type="entry name" value="PYRUVATE KINASE"/>
    <property type="match status" value="1"/>
</dbReference>
<dbReference type="NCBIfam" id="NF004491">
    <property type="entry name" value="PRK05826.1"/>
    <property type="match status" value="1"/>
</dbReference>
<evidence type="ECO:0000256" key="7">
    <source>
        <dbReference type="ARBA" id="ARBA00022723"/>
    </source>
</evidence>
<keyword evidence="9 15" id="KW-0418">Kinase</keyword>
<evidence type="ECO:0000256" key="4">
    <source>
        <dbReference type="ARBA" id="ARBA00008663"/>
    </source>
</evidence>
<proteinExistence type="inferred from homology"/>
<accession>A0A6U4MLX5</accession>
<dbReference type="InterPro" id="IPR015806">
    <property type="entry name" value="Pyrv_Knase_insert_dom_sf"/>
</dbReference>
<comment type="pathway">
    <text evidence="3 15">Carbohydrate degradation; glycolysis; pyruvate from D-glyceraldehyde 3-phosphate: step 5/5.</text>
</comment>
<comment type="catalytic activity">
    <reaction evidence="14 15">
        <text>pyruvate + ATP = phosphoenolpyruvate + ADP + H(+)</text>
        <dbReference type="Rhea" id="RHEA:18157"/>
        <dbReference type="ChEBI" id="CHEBI:15361"/>
        <dbReference type="ChEBI" id="CHEBI:15378"/>
        <dbReference type="ChEBI" id="CHEBI:30616"/>
        <dbReference type="ChEBI" id="CHEBI:58702"/>
        <dbReference type="ChEBI" id="CHEBI:456216"/>
        <dbReference type="EC" id="2.7.1.40"/>
    </reaction>
</comment>
<evidence type="ECO:0000256" key="8">
    <source>
        <dbReference type="ARBA" id="ARBA00022741"/>
    </source>
</evidence>
<evidence type="ECO:0000256" key="3">
    <source>
        <dbReference type="ARBA" id="ARBA00004997"/>
    </source>
</evidence>
<comment type="similarity">
    <text evidence="4 15">Belongs to the pyruvate kinase family.</text>
</comment>
<keyword evidence="8" id="KW-0547">Nucleotide-binding</keyword>